<feature type="transmembrane region" description="Helical" evidence="7">
    <location>
        <begin position="140"/>
        <end position="164"/>
    </location>
</feature>
<organism evidence="9 10">
    <name type="scientific">Mesorhizobium montanum</name>
    <dbReference type="NCBI Taxonomy" id="3072323"/>
    <lineage>
        <taxon>Bacteria</taxon>
        <taxon>Pseudomonadati</taxon>
        <taxon>Pseudomonadota</taxon>
        <taxon>Alphaproteobacteria</taxon>
        <taxon>Hyphomicrobiales</taxon>
        <taxon>Phyllobacteriaceae</taxon>
        <taxon>Mesorhizobium</taxon>
    </lineage>
</organism>
<dbReference type="CDD" id="cd06261">
    <property type="entry name" value="TM_PBP2"/>
    <property type="match status" value="1"/>
</dbReference>
<dbReference type="InterPro" id="IPR025966">
    <property type="entry name" value="OppC_N"/>
</dbReference>
<reference evidence="9 10" key="1">
    <citation type="submission" date="2023-08" db="EMBL/GenBank/DDBJ databases">
        <title>Implementing the SeqCode for naming new Mesorhizobium species isolated from Vachellia karroo root nodules.</title>
        <authorList>
            <person name="Van Lill M."/>
        </authorList>
    </citation>
    <scope>NUCLEOTIDE SEQUENCE [LARGE SCALE GENOMIC DNA]</scope>
    <source>
        <strain evidence="9 10">MSK 1335</strain>
    </source>
</reference>
<comment type="caution">
    <text evidence="9">The sequence shown here is derived from an EMBL/GenBank/DDBJ whole genome shotgun (WGS) entry which is preliminary data.</text>
</comment>
<dbReference type="InterPro" id="IPR000515">
    <property type="entry name" value="MetI-like"/>
</dbReference>
<dbReference type="RefSeq" id="WP_320237070.1">
    <property type="nucleotide sequence ID" value="NZ_JAVIJF010000041.1"/>
</dbReference>
<evidence type="ECO:0000256" key="2">
    <source>
        <dbReference type="ARBA" id="ARBA00022448"/>
    </source>
</evidence>
<keyword evidence="5 7" id="KW-1133">Transmembrane helix</keyword>
<keyword evidence="2 7" id="KW-0813">Transport</keyword>
<evidence type="ECO:0000256" key="1">
    <source>
        <dbReference type="ARBA" id="ARBA00004651"/>
    </source>
</evidence>
<dbReference type="InterPro" id="IPR035906">
    <property type="entry name" value="MetI-like_sf"/>
</dbReference>
<sequence>MLPPASDIGVTARPSILSRVIAKLRRAPPSAIFGMIVIAVYITAAIFAPWIAPYGEYQVVSDGPFAPWTEANLLGTDQLGRDFLSRIIFGARNSIGIAFVTTLLAFIVGGFFGIMAATLRGFADQALSRFVDSVMSIPDLIFTLMLLAIFGTSVLNLILIIAILDSTRIFRISRAAAMNVVTLDFVEAAAARGEGLIWRIVHEILPNIMPILISEFGMRFCFVFLSIAALSFLGVGLQPPLAEWGSMVRDNATLINVGDITPLIPAAAIALLTVGINFVADWFLNTSSGFSDEA</sequence>
<dbReference type="PANTHER" id="PTHR43386:SF25">
    <property type="entry name" value="PEPTIDE ABC TRANSPORTER PERMEASE PROTEIN"/>
    <property type="match status" value="1"/>
</dbReference>
<dbReference type="Proteomes" id="UP001276840">
    <property type="component" value="Unassembled WGS sequence"/>
</dbReference>
<evidence type="ECO:0000313" key="9">
    <source>
        <dbReference type="EMBL" id="MDX8529206.1"/>
    </source>
</evidence>
<feature type="transmembrane region" description="Helical" evidence="7">
    <location>
        <begin position="263"/>
        <end position="284"/>
    </location>
</feature>
<evidence type="ECO:0000256" key="5">
    <source>
        <dbReference type="ARBA" id="ARBA00022989"/>
    </source>
</evidence>
<dbReference type="PROSITE" id="PS50928">
    <property type="entry name" value="ABC_TM1"/>
    <property type="match status" value="1"/>
</dbReference>
<proteinExistence type="inferred from homology"/>
<dbReference type="PANTHER" id="PTHR43386">
    <property type="entry name" value="OLIGOPEPTIDE TRANSPORT SYSTEM PERMEASE PROTEIN APPC"/>
    <property type="match status" value="1"/>
</dbReference>
<evidence type="ECO:0000256" key="3">
    <source>
        <dbReference type="ARBA" id="ARBA00022475"/>
    </source>
</evidence>
<evidence type="ECO:0000259" key="8">
    <source>
        <dbReference type="PROSITE" id="PS50928"/>
    </source>
</evidence>
<feature type="transmembrane region" description="Helical" evidence="7">
    <location>
        <begin position="95"/>
        <end position="120"/>
    </location>
</feature>
<gene>
    <name evidence="9" type="ORF">RFM68_32715</name>
</gene>
<dbReference type="InterPro" id="IPR050366">
    <property type="entry name" value="BP-dependent_transpt_permease"/>
</dbReference>
<comment type="similarity">
    <text evidence="7">Belongs to the binding-protein-dependent transport system permease family.</text>
</comment>
<feature type="domain" description="ABC transmembrane type-1" evidence="8">
    <location>
        <begin position="91"/>
        <end position="284"/>
    </location>
</feature>
<feature type="transmembrane region" description="Helical" evidence="7">
    <location>
        <begin position="31"/>
        <end position="52"/>
    </location>
</feature>
<dbReference type="EMBL" id="JAVIJF010000041">
    <property type="protein sequence ID" value="MDX8529206.1"/>
    <property type="molecule type" value="Genomic_DNA"/>
</dbReference>
<dbReference type="Pfam" id="PF12911">
    <property type="entry name" value="OppC_N"/>
    <property type="match status" value="1"/>
</dbReference>
<dbReference type="Pfam" id="PF00528">
    <property type="entry name" value="BPD_transp_1"/>
    <property type="match status" value="1"/>
</dbReference>
<keyword evidence="4 7" id="KW-0812">Transmembrane</keyword>
<dbReference type="Gene3D" id="1.10.3720.10">
    <property type="entry name" value="MetI-like"/>
    <property type="match status" value="1"/>
</dbReference>
<evidence type="ECO:0000256" key="6">
    <source>
        <dbReference type="ARBA" id="ARBA00023136"/>
    </source>
</evidence>
<accession>A0ABU4ZUW4</accession>
<keyword evidence="10" id="KW-1185">Reference proteome</keyword>
<evidence type="ECO:0000256" key="4">
    <source>
        <dbReference type="ARBA" id="ARBA00022692"/>
    </source>
</evidence>
<comment type="subcellular location">
    <subcellularLocation>
        <location evidence="1 7">Cell membrane</location>
        <topology evidence="1 7">Multi-pass membrane protein</topology>
    </subcellularLocation>
</comment>
<evidence type="ECO:0000313" key="10">
    <source>
        <dbReference type="Proteomes" id="UP001276840"/>
    </source>
</evidence>
<name>A0ABU4ZUW4_9HYPH</name>
<keyword evidence="3" id="KW-1003">Cell membrane</keyword>
<keyword evidence="6 7" id="KW-0472">Membrane</keyword>
<feature type="transmembrane region" description="Helical" evidence="7">
    <location>
        <begin position="216"/>
        <end position="237"/>
    </location>
</feature>
<protein>
    <submittedName>
        <fullName evidence="9">ABC transporter permease</fullName>
    </submittedName>
</protein>
<evidence type="ECO:0000256" key="7">
    <source>
        <dbReference type="RuleBase" id="RU363032"/>
    </source>
</evidence>
<dbReference type="SUPFAM" id="SSF161098">
    <property type="entry name" value="MetI-like"/>
    <property type="match status" value="1"/>
</dbReference>